<name>A0A9W8U5F4_9HYPO</name>
<dbReference type="AlphaFoldDB" id="A0A9W8U5F4"/>
<dbReference type="Proteomes" id="UP001152130">
    <property type="component" value="Unassembled WGS sequence"/>
</dbReference>
<comment type="caution">
    <text evidence="1">The sequence shown here is derived from an EMBL/GenBank/DDBJ whole genome shotgun (WGS) entry which is preliminary data.</text>
</comment>
<sequence>MSTTSTTHGTFHIEELVDSKRGPRTTWRVQQDISDLFAALDELKFDLDPFGENETPKQDTYDYNYDFTYHQKPLPPLPALPSSTCIDSTQSDTSSVSFIFARRFEQEKAYNESIRPKDVIRDTVQQKVENWLEL</sequence>
<accession>A0A9W8U5F4</accession>
<organism evidence="1 2">
    <name type="scientific">Fusarium irregulare</name>
    <dbReference type="NCBI Taxonomy" id="2494466"/>
    <lineage>
        <taxon>Eukaryota</taxon>
        <taxon>Fungi</taxon>
        <taxon>Dikarya</taxon>
        <taxon>Ascomycota</taxon>
        <taxon>Pezizomycotina</taxon>
        <taxon>Sordariomycetes</taxon>
        <taxon>Hypocreomycetidae</taxon>
        <taxon>Hypocreales</taxon>
        <taxon>Nectriaceae</taxon>
        <taxon>Fusarium</taxon>
        <taxon>Fusarium incarnatum-equiseti species complex</taxon>
    </lineage>
</organism>
<dbReference type="EMBL" id="JAPDHF010000021">
    <property type="protein sequence ID" value="KAJ4005514.1"/>
    <property type="molecule type" value="Genomic_DNA"/>
</dbReference>
<evidence type="ECO:0000313" key="1">
    <source>
        <dbReference type="EMBL" id="KAJ4005514.1"/>
    </source>
</evidence>
<keyword evidence="2" id="KW-1185">Reference proteome</keyword>
<proteinExistence type="predicted"/>
<evidence type="ECO:0000313" key="2">
    <source>
        <dbReference type="Proteomes" id="UP001152130"/>
    </source>
</evidence>
<gene>
    <name evidence="1" type="ORF">NW766_011064</name>
</gene>
<protein>
    <submittedName>
        <fullName evidence="1">Uncharacterized protein</fullName>
    </submittedName>
</protein>
<reference evidence="1" key="1">
    <citation type="submission" date="2022-10" db="EMBL/GenBank/DDBJ databases">
        <title>Fusarium specimens isolated from Avocado Roots.</title>
        <authorList>
            <person name="Stajich J."/>
            <person name="Roper C."/>
            <person name="Heimlech-Rivalta G."/>
        </authorList>
    </citation>
    <scope>NUCLEOTIDE SEQUENCE</scope>
    <source>
        <strain evidence="1">CF00143</strain>
    </source>
</reference>